<feature type="domain" description="CTLH" evidence="10">
    <location>
        <begin position="151"/>
        <end position="208"/>
    </location>
</feature>
<organism evidence="12 13">
    <name type="scientific">Ascobolus immersus RN42</name>
    <dbReference type="NCBI Taxonomy" id="1160509"/>
    <lineage>
        <taxon>Eukaryota</taxon>
        <taxon>Fungi</taxon>
        <taxon>Dikarya</taxon>
        <taxon>Ascomycota</taxon>
        <taxon>Pezizomycotina</taxon>
        <taxon>Pezizomycetes</taxon>
        <taxon>Pezizales</taxon>
        <taxon>Ascobolaceae</taxon>
        <taxon>Ascobolus</taxon>
    </lineage>
</organism>
<keyword evidence="3" id="KW-0479">Metal-binding</keyword>
<protein>
    <recommendedName>
        <fullName evidence="8">GID complex catalytic subunit 2</fullName>
    </recommendedName>
    <alternativeName>
        <fullName evidence="7">Glucose-induced degradation protein 2</fullName>
    </alternativeName>
</protein>
<dbReference type="InterPro" id="IPR045098">
    <property type="entry name" value="Fyv10_fam"/>
</dbReference>
<evidence type="ECO:0000256" key="3">
    <source>
        <dbReference type="ARBA" id="ARBA00022723"/>
    </source>
</evidence>
<gene>
    <name evidence="12" type="ORF">BJ508DRAFT_127242</name>
</gene>
<dbReference type="Proteomes" id="UP000275078">
    <property type="component" value="Unassembled WGS sequence"/>
</dbReference>
<dbReference type="GO" id="GO:0043161">
    <property type="term" value="P:proteasome-mediated ubiquitin-dependent protein catabolic process"/>
    <property type="evidence" value="ECO:0007669"/>
    <property type="project" value="InterPro"/>
</dbReference>
<keyword evidence="5" id="KW-0862">Zinc</keyword>
<dbReference type="InterPro" id="IPR037683">
    <property type="entry name" value="Rmd5_dRing"/>
</dbReference>
<evidence type="ECO:0000256" key="8">
    <source>
        <dbReference type="ARBA" id="ARBA00080744"/>
    </source>
</evidence>
<dbReference type="AlphaFoldDB" id="A0A3N4I3S2"/>
<reference evidence="12 13" key="1">
    <citation type="journal article" date="2018" name="Nat. Ecol. Evol.">
        <title>Pezizomycetes genomes reveal the molecular basis of ectomycorrhizal truffle lifestyle.</title>
        <authorList>
            <person name="Murat C."/>
            <person name="Payen T."/>
            <person name="Noel B."/>
            <person name="Kuo A."/>
            <person name="Morin E."/>
            <person name="Chen J."/>
            <person name="Kohler A."/>
            <person name="Krizsan K."/>
            <person name="Balestrini R."/>
            <person name="Da Silva C."/>
            <person name="Montanini B."/>
            <person name="Hainaut M."/>
            <person name="Levati E."/>
            <person name="Barry K.W."/>
            <person name="Belfiori B."/>
            <person name="Cichocki N."/>
            <person name="Clum A."/>
            <person name="Dockter R.B."/>
            <person name="Fauchery L."/>
            <person name="Guy J."/>
            <person name="Iotti M."/>
            <person name="Le Tacon F."/>
            <person name="Lindquist E.A."/>
            <person name="Lipzen A."/>
            <person name="Malagnac F."/>
            <person name="Mello A."/>
            <person name="Molinier V."/>
            <person name="Miyauchi S."/>
            <person name="Poulain J."/>
            <person name="Riccioni C."/>
            <person name="Rubini A."/>
            <person name="Sitrit Y."/>
            <person name="Splivallo R."/>
            <person name="Traeger S."/>
            <person name="Wang M."/>
            <person name="Zifcakova L."/>
            <person name="Wipf D."/>
            <person name="Zambonelli A."/>
            <person name="Paolocci F."/>
            <person name="Nowrousian M."/>
            <person name="Ottonello S."/>
            <person name="Baldrian P."/>
            <person name="Spatafora J.W."/>
            <person name="Henrissat B."/>
            <person name="Nagy L.G."/>
            <person name="Aury J.M."/>
            <person name="Wincker P."/>
            <person name="Grigoriev I.V."/>
            <person name="Bonfante P."/>
            <person name="Martin F.M."/>
        </authorList>
    </citation>
    <scope>NUCLEOTIDE SEQUENCE [LARGE SCALE GENOMIC DNA]</scope>
    <source>
        <strain evidence="12 13">RN42</strain>
    </source>
</reference>
<evidence type="ECO:0000256" key="1">
    <source>
        <dbReference type="ARBA" id="ARBA00004496"/>
    </source>
</evidence>
<dbReference type="SUPFAM" id="SSF57850">
    <property type="entry name" value="RING/U-box"/>
    <property type="match status" value="1"/>
</dbReference>
<dbReference type="PANTHER" id="PTHR12170">
    <property type="entry name" value="MACROPHAGE ERYTHROBLAST ATTACHER-RELATED"/>
    <property type="match status" value="1"/>
</dbReference>
<evidence type="ECO:0000256" key="6">
    <source>
        <dbReference type="ARBA" id="ARBA00061136"/>
    </source>
</evidence>
<dbReference type="InterPro" id="IPR024964">
    <property type="entry name" value="CTLH/CRA"/>
</dbReference>
<dbReference type="EMBL" id="ML119686">
    <property type="protein sequence ID" value="RPA80659.1"/>
    <property type="molecule type" value="Genomic_DNA"/>
</dbReference>
<sequence>MEALQKELSKLESKANLSKPSSRIDDIIKLLEDAKASIQANPSSTKLQLAKLQQAATKEVDKLNHDVKEVYKGINSYSKALDKKFKSTSLEDIADLDYDAIGPLTGLVNRAVAMHLAREGKFNVAEIFMKEVQQRNTNDETNQIPTNLRAQFETMYEIVACIADGDLEKAIQWARQNEQRLNERRSRLEWELVKTKFLSIAETEGHAQAMLYGREQFSRFLDLYKFEIQQVVTGPMFVRSETITARPYPHLQTITSAEQREQLSAFFCREYCSLMGLSASSPLYLAATAGAIALPKLVKVSSIMKDKKTAWTSHNELPVEIPLPPSFTFHSIVVCPVSKEQTTEQNPPMMLPCGHVIAKESLERLTNRGVNGSTVTMKCPYCPKECKKSDAERIYL</sequence>
<proteinExistence type="inferred from homology"/>
<evidence type="ECO:0000313" key="13">
    <source>
        <dbReference type="Proteomes" id="UP000275078"/>
    </source>
</evidence>
<dbReference type="Gene3D" id="3.30.40.10">
    <property type="entry name" value="Zinc/RING finger domain, C3HC4 (zinc finger)"/>
    <property type="match status" value="1"/>
</dbReference>
<dbReference type="OrthoDB" id="1933281at2759"/>
<feature type="domain" description="RING-Gid-type" evidence="11">
    <location>
        <begin position="335"/>
        <end position="382"/>
    </location>
</feature>
<dbReference type="CDD" id="cd16652">
    <property type="entry name" value="dRING_Rmd5p-like"/>
    <property type="match status" value="1"/>
</dbReference>
<dbReference type="Pfam" id="PF10607">
    <property type="entry name" value="CTLH"/>
    <property type="match status" value="1"/>
</dbReference>
<evidence type="ECO:0000256" key="5">
    <source>
        <dbReference type="ARBA" id="ARBA00022833"/>
    </source>
</evidence>
<dbReference type="FunFam" id="3.30.40.10:FF:000143">
    <property type="entry name" value="Regulator of gluconeogenesis Rmd5"/>
    <property type="match status" value="1"/>
</dbReference>
<dbReference type="InterPro" id="IPR006595">
    <property type="entry name" value="CTLH_C"/>
</dbReference>
<dbReference type="PROSITE" id="PS50897">
    <property type="entry name" value="CTLH"/>
    <property type="match status" value="1"/>
</dbReference>
<accession>A0A3N4I3S2</accession>
<evidence type="ECO:0000256" key="9">
    <source>
        <dbReference type="PROSITE-ProRule" id="PRU01215"/>
    </source>
</evidence>
<evidence type="ECO:0000259" key="10">
    <source>
        <dbReference type="PROSITE" id="PS50897"/>
    </source>
</evidence>
<dbReference type="PANTHER" id="PTHR12170:SF3">
    <property type="entry name" value="GH10162P"/>
    <property type="match status" value="1"/>
</dbReference>
<dbReference type="GO" id="GO:0008270">
    <property type="term" value="F:zinc ion binding"/>
    <property type="evidence" value="ECO:0007669"/>
    <property type="project" value="UniProtKB-KW"/>
</dbReference>
<name>A0A3N4I3S2_ASCIM</name>
<dbReference type="GO" id="GO:0005737">
    <property type="term" value="C:cytoplasm"/>
    <property type="evidence" value="ECO:0007669"/>
    <property type="project" value="UniProtKB-SubCell"/>
</dbReference>
<dbReference type="STRING" id="1160509.A0A3N4I3S2"/>
<dbReference type="InterPro" id="IPR044063">
    <property type="entry name" value="ZF_RING_GID"/>
</dbReference>
<dbReference type="GO" id="GO:0034657">
    <property type="term" value="C:GID complex"/>
    <property type="evidence" value="ECO:0007669"/>
    <property type="project" value="TreeGrafter"/>
</dbReference>
<keyword evidence="13" id="KW-1185">Reference proteome</keyword>
<evidence type="ECO:0000313" key="12">
    <source>
        <dbReference type="EMBL" id="RPA80659.1"/>
    </source>
</evidence>
<feature type="zinc finger region" description="RING-Gid-type" evidence="9">
    <location>
        <begin position="335"/>
        <end position="382"/>
    </location>
</feature>
<dbReference type="PROSITE" id="PS51867">
    <property type="entry name" value="ZF_RING_GID"/>
    <property type="match status" value="1"/>
</dbReference>
<dbReference type="GO" id="GO:0005634">
    <property type="term" value="C:nucleus"/>
    <property type="evidence" value="ECO:0007669"/>
    <property type="project" value="TreeGrafter"/>
</dbReference>
<dbReference type="Pfam" id="PF13445">
    <property type="entry name" value="zf-RING_UBOX"/>
    <property type="match status" value="1"/>
</dbReference>
<dbReference type="GO" id="GO:0061630">
    <property type="term" value="F:ubiquitin protein ligase activity"/>
    <property type="evidence" value="ECO:0007669"/>
    <property type="project" value="InterPro"/>
</dbReference>
<comment type="subcellular location">
    <subcellularLocation>
        <location evidence="1">Cytoplasm</location>
    </subcellularLocation>
</comment>
<evidence type="ECO:0000256" key="2">
    <source>
        <dbReference type="ARBA" id="ARBA00022490"/>
    </source>
</evidence>
<evidence type="ECO:0000256" key="4">
    <source>
        <dbReference type="ARBA" id="ARBA00022771"/>
    </source>
</evidence>
<evidence type="ECO:0000259" key="11">
    <source>
        <dbReference type="PROSITE" id="PS51867"/>
    </source>
</evidence>
<keyword evidence="4 9" id="KW-0863">Zinc-finger</keyword>
<dbReference type="InterPro" id="IPR027370">
    <property type="entry name" value="Znf-RING_euk"/>
</dbReference>
<keyword evidence="2" id="KW-0963">Cytoplasm</keyword>
<dbReference type="InterPro" id="IPR013083">
    <property type="entry name" value="Znf_RING/FYVE/PHD"/>
</dbReference>
<comment type="similarity">
    <text evidence="6">Belongs to the RMD5/GID2 family.</text>
</comment>
<dbReference type="SMART" id="SM00668">
    <property type="entry name" value="CTLH"/>
    <property type="match status" value="1"/>
</dbReference>
<evidence type="ECO:0000256" key="7">
    <source>
        <dbReference type="ARBA" id="ARBA00075398"/>
    </source>
</evidence>